<dbReference type="STRING" id="2025994.A0A2T2ZZB0"/>
<organism evidence="3 4">
    <name type="scientific">Coniella lustricola</name>
    <dbReference type="NCBI Taxonomy" id="2025994"/>
    <lineage>
        <taxon>Eukaryota</taxon>
        <taxon>Fungi</taxon>
        <taxon>Dikarya</taxon>
        <taxon>Ascomycota</taxon>
        <taxon>Pezizomycotina</taxon>
        <taxon>Sordariomycetes</taxon>
        <taxon>Sordariomycetidae</taxon>
        <taxon>Diaporthales</taxon>
        <taxon>Schizoparmaceae</taxon>
        <taxon>Coniella</taxon>
    </lineage>
</organism>
<dbReference type="InterPro" id="IPR056632">
    <property type="entry name" value="DUF7730"/>
</dbReference>
<evidence type="ECO:0000256" key="1">
    <source>
        <dbReference type="SAM" id="MobiDB-lite"/>
    </source>
</evidence>
<dbReference type="EMBL" id="KZ678546">
    <property type="protein sequence ID" value="PSR80037.1"/>
    <property type="molecule type" value="Genomic_DNA"/>
</dbReference>
<dbReference type="InParanoid" id="A0A2T2ZZB0"/>
<keyword evidence="4" id="KW-1185">Reference proteome</keyword>
<accession>A0A2T2ZZB0</accession>
<sequence length="324" mass="36444">MSEVGRVGRAACPFVDVLPAEIRVQIYEYLLFEHGNFFSLDDEEGVSVPTLFPKLRAPLKRNRHHRQQQQQQRQLSQGDPDGGEKQQRRERTCKGNILPLLLTNKLIYDESANLLYSTSFFRLRGINSTLRFINAVEPAHLALVRSLKLVWDDQGWTSAPEYDTLTLRSAWPSLCDALAHDLPGLRNLYVALGISSQVAHVEAQYLNELARVRHVDNFKVCVPVGFLTAFYKSQQQPGHANRTNHELDSDARQVADDAFPFQLCRHTAGDICSVRREVIEAEWMGSSRPATPRLKIIPNAPPLPLAASTWEPVMKALLGDDVGA</sequence>
<dbReference type="OrthoDB" id="4757095at2759"/>
<dbReference type="AlphaFoldDB" id="A0A2T2ZZB0"/>
<evidence type="ECO:0000313" key="4">
    <source>
        <dbReference type="Proteomes" id="UP000241462"/>
    </source>
</evidence>
<name>A0A2T2ZZB0_9PEZI</name>
<dbReference type="PANTHER" id="PTHR38790">
    <property type="entry name" value="2EXR DOMAIN-CONTAINING PROTEIN-RELATED"/>
    <property type="match status" value="1"/>
</dbReference>
<proteinExistence type="predicted"/>
<gene>
    <name evidence="3" type="ORF">BD289DRAFT_485239</name>
</gene>
<dbReference type="Proteomes" id="UP000241462">
    <property type="component" value="Unassembled WGS sequence"/>
</dbReference>
<dbReference type="Pfam" id="PF24864">
    <property type="entry name" value="DUF7730"/>
    <property type="match status" value="1"/>
</dbReference>
<feature type="domain" description="DUF7730" evidence="2">
    <location>
        <begin position="11"/>
        <end position="223"/>
    </location>
</feature>
<protein>
    <recommendedName>
        <fullName evidence="2">DUF7730 domain-containing protein</fullName>
    </recommendedName>
</protein>
<reference evidence="3 4" key="1">
    <citation type="journal article" date="2018" name="Mycol. Prog.">
        <title>Coniella lustricola, a new species from submerged detritus.</title>
        <authorList>
            <person name="Raudabaugh D.B."/>
            <person name="Iturriaga T."/>
            <person name="Carver A."/>
            <person name="Mondo S."/>
            <person name="Pangilinan J."/>
            <person name="Lipzen A."/>
            <person name="He G."/>
            <person name="Amirebrahimi M."/>
            <person name="Grigoriev I.V."/>
            <person name="Miller A.N."/>
        </authorList>
    </citation>
    <scope>NUCLEOTIDE SEQUENCE [LARGE SCALE GENOMIC DNA]</scope>
    <source>
        <strain evidence="3 4">B22-T-1</strain>
    </source>
</reference>
<feature type="region of interest" description="Disordered" evidence="1">
    <location>
        <begin position="59"/>
        <end position="89"/>
    </location>
</feature>
<evidence type="ECO:0000313" key="3">
    <source>
        <dbReference type="EMBL" id="PSR80037.1"/>
    </source>
</evidence>
<evidence type="ECO:0000259" key="2">
    <source>
        <dbReference type="Pfam" id="PF24864"/>
    </source>
</evidence>